<keyword evidence="3" id="KW-1185">Reference proteome</keyword>
<evidence type="ECO:0008006" key="4">
    <source>
        <dbReference type="Google" id="ProtNLM"/>
    </source>
</evidence>
<dbReference type="EMBL" id="JAVJIU010000008">
    <property type="protein sequence ID" value="MDR5592051.1"/>
    <property type="molecule type" value="Genomic_DNA"/>
</dbReference>
<protein>
    <recommendedName>
        <fullName evidence="4">Tetratricopeptide repeat protein</fullName>
    </recommendedName>
</protein>
<dbReference type="InterPro" id="IPR019734">
    <property type="entry name" value="TPR_rpt"/>
</dbReference>
<organism evidence="2 3">
    <name type="scientific">Christiangramia sediminicola</name>
    <dbReference type="NCBI Taxonomy" id="3073267"/>
    <lineage>
        <taxon>Bacteria</taxon>
        <taxon>Pseudomonadati</taxon>
        <taxon>Bacteroidota</taxon>
        <taxon>Flavobacteriia</taxon>
        <taxon>Flavobacteriales</taxon>
        <taxon>Flavobacteriaceae</taxon>
        <taxon>Christiangramia</taxon>
    </lineage>
</organism>
<evidence type="ECO:0000256" key="1">
    <source>
        <dbReference type="PROSITE-ProRule" id="PRU00339"/>
    </source>
</evidence>
<name>A0ABU1EUK3_9FLAO</name>
<feature type="repeat" description="TPR" evidence="1">
    <location>
        <begin position="117"/>
        <end position="150"/>
    </location>
</feature>
<gene>
    <name evidence="2" type="ORF">RE431_15515</name>
</gene>
<dbReference type="PROSITE" id="PS50005">
    <property type="entry name" value="TPR"/>
    <property type="match status" value="1"/>
</dbReference>
<keyword evidence="1" id="KW-0802">TPR repeat</keyword>
<evidence type="ECO:0000313" key="3">
    <source>
        <dbReference type="Proteomes" id="UP001257234"/>
    </source>
</evidence>
<evidence type="ECO:0000313" key="2">
    <source>
        <dbReference type="EMBL" id="MDR5592051.1"/>
    </source>
</evidence>
<accession>A0ABU1EUK3</accession>
<dbReference type="InterPro" id="IPR011990">
    <property type="entry name" value="TPR-like_helical_dom_sf"/>
</dbReference>
<dbReference type="SUPFAM" id="SSF48452">
    <property type="entry name" value="TPR-like"/>
    <property type="match status" value="1"/>
</dbReference>
<sequence>MHKRIIRKKLKEKILLQKTRDEKSGINEFDEKFIEDNTERSLNVLIVDLNTYYTLNKGKKDITKLTALKNRFTDLLSFDSKDYQLFYHYSRILKEFSDKPSELKFLEKSLKINPKSPRTKFSIGKHHFYNGDYKNAIETFNELIENKYNNPKISCRVFSYSLTKLNLLCLLYLNKYNSILDITKNWENDINWSAIYGTYRASAYKRQSEELKNEIPKREELISKSIKVFNKIFKEGDYPIFACIEAKKILHEFDFVVTNNSYSKKIKSIYISFIANHFFNIISRLRGESIDSKESKDLLSKVYNTDIEINPLHNVSWYSENSTSIYDKEHISELEEEGYTIVEVYNIPEKDNGLSNFIFAKDKQERQFFLVVAYYESGWNGWGYIEIGTLLAIKYDYILPVDKATPATEIKEIDQYII</sequence>
<comment type="caution">
    <text evidence="2">The sequence shown here is derived from an EMBL/GenBank/DDBJ whole genome shotgun (WGS) entry which is preliminary data.</text>
</comment>
<dbReference type="Gene3D" id="1.25.40.10">
    <property type="entry name" value="Tetratricopeptide repeat domain"/>
    <property type="match status" value="1"/>
</dbReference>
<proteinExistence type="predicted"/>
<dbReference type="RefSeq" id="WP_309562880.1">
    <property type="nucleotide sequence ID" value="NZ_JAVJIU010000008.1"/>
</dbReference>
<reference evidence="3" key="1">
    <citation type="submission" date="2023-07" db="EMBL/GenBank/DDBJ databases">
        <title>Christiangramia sp. SM2212., a novel bacterium of the family Flavobacteriaceae isolated from the sea sediment.</title>
        <authorList>
            <person name="Wang J."/>
            <person name="Zhang X."/>
        </authorList>
    </citation>
    <scope>NUCLEOTIDE SEQUENCE [LARGE SCALE GENOMIC DNA]</scope>
    <source>
        <strain evidence="3">SM2212</strain>
    </source>
</reference>
<dbReference type="Proteomes" id="UP001257234">
    <property type="component" value="Unassembled WGS sequence"/>
</dbReference>